<dbReference type="SUPFAM" id="SSF64307">
    <property type="entry name" value="SirA-like"/>
    <property type="match status" value="1"/>
</dbReference>
<keyword evidence="3" id="KW-1185">Reference proteome</keyword>
<feature type="domain" description="UPF0033" evidence="1">
    <location>
        <begin position="4"/>
        <end position="71"/>
    </location>
</feature>
<dbReference type="Pfam" id="PF01206">
    <property type="entry name" value="TusA"/>
    <property type="match status" value="1"/>
</dbReference>
<evidence type="ECO:0000313" key="2">
    <source>
        <dbReference type="EMBL" id="SEL04740.1"/>
    </source>
</evidence>
<protein>
    <submittedName>
        <fullName evidence="2">Sulfurtransferase TusA</fullName>
    </submittedName>
</protein>
<dbReference type="OrthoDB" id="9797352at2"/>
<organism evidence="2 3">
    <name type="scientific">Colwellia chukchiensis</name>
    <dbReference type="NCBI Taxonomy" id="641665"/>
    <lineage>
        <taxon>Bacteria</taxon>
        <taxon>Pseudomonadati</taxon>
        <taxon>Pseudomonadota</taxon>
        <taxon>Gammaproteobacteria</taxon>
        <taxon>Alteromonadales</taxon>
        <taxon>Colwelliaceae</taxon>
        <taxon>Colwellia</taxon>
    </lineage>
</organism>
<evidence type="ECO:0000259" key="1">
    <source>
        <dbReference type="Pfam" id="PF01206"/>
    </source>
</evidence>
<accession>A0A1H7M0F9</accession>
<dbReference type="InterPro" id="IPR001455">
    <property type="entry name" value="TusA-like"/>
</dbReference>
<dbReference type="RefSeq" id="WP_085284637.1">
    <property type="nucleotide sequence ID" value="NZ_FOBI01000005.1"/>
</dbReference>
<proteinExistence type="predicted"/>
<keyword evidence="2" id="KW-0808">Transferase</keyword>
<evidence type="ECO:0000313" key="3">
    <source>
        <dbReference type="Proteomes" id="UP000199297"/>
    </source>
</evidence>
<reference evidence="3" key="1">
    <citation type="submission" date="2016-10" db="EMBL/GenBank/DDBJ databases">
        <authorList>
            <person name="Varghese N."/>
            <person name="Submissions S."/>
        </authorList>
    </citation>
    <scope>NUCLEOTIDE SEQUENCE [LARGE SCALE GENOMIC DNA]</scope>
    <source>
        <strain evidence="3">CGMCC 1.9127</strain>
    </source>
</reference>
<dbReference type="GO" id="GO:0016740">
    <property type="term" value="F:transferase activity"/>
    <property type="evidence" value="ECO:0007669"/>
    <property type="project" value="UniProtKB-KW"/>
</dbReference>
<dbReference type="Proteomes" id="UP000199297">
    <property type="component" value="Unassembled WGS sequence"/>
</dbReference>
<dbReference type="InterPro" id="IPR036868">
    <property type="entry name" value="TusA-like_sf"/>
</dbReference>
<sequence length="74" mass="8605">MIYKYDATQDKCPVPLVNLRLMLRKLTSADRCLIRICDSGSKQDIPKLLAKKGFYFEQRNIDKDVVELIITTEK</sequence>
<dbReference type="STRING" id="641665.GCA_002104455_03124"/>
<dbReference type="EMBL" id="FOBI01000005">
    <property type="protein sequence ID" value="SEL04740.1"/>
    <property type="molecule type" value="Genomic_DNA"/>
</dbReference>
<gene>
    <name evidence="2" type="ORF">SAMN05216262_10551</name>
</gene>
<name>A0A1H7M0F9_9GAMM</name>
<dbReference type="CDD" id="cd00291">
    <property type="entry name" value="SirA_YedF_YeeD"/>
    <property type="match status" value="1"/>
</dbReference>
<dbReference type="AlphaFoldDB" id="A0A1H7M0F9"/>
<dbReference type="Gene3D" id="3.30.110.40">
    <property type="entry name" value="TusA-like domain"/>
    <property type="match status" value="1"/>
</dbReference>